<dbReference type="InterPro" id="IPR009009">
    <property type="entry name" value="RlpA-like_DPBB"/>
</dbReference>
<dbReference type="InterPro" id="IPR007117">
    <property type="entry name" value="Expansin_CBD"/>
</dbReference>
<protein>
    <recommendedName>
        <fullName evidence="7">Expansin</fullName>
    </recommendedName>
</protein>
<dbReference type="EMBL" id="JARPOI010000012">
    <property type="protein sequence ID" value="KAJ9165929.1"/>
    <property type="molecule type" value="Genomic_DNA"/>
</dbReference>
<dbReference type="InterPro" id="IPR002963">
    <property type="entry name" value="Expansin"/>
</dbReference>
<feature type="domain" description="Expansin-like CBD" evidence="9">
    <location>
        <begin position="208"/>
        <end position="287"/>
    </location>
</feature>
<dbReference type="PROSITE" id="PS50842">
    <property type="entry name" value="EXPANSIN_EG45"/>
    <property type="match status" value="1"/>
</dbReference>
<evidence type="ECO:0000313" key="11">
    <source>
        <dbReference type="Proteomes" id="UP001174677"/>
    </source>
</evidence>
<evidence type="ECO:0000256" key="4">
    <source>
        <dbReference type="ARBA" id="ARBA00022729"/>
    </source>
</evidence>
<keyword evidence="11" id="KW-1185">Reference proteome</keyword>
<gene>
    <name evidence="10" type="ORF">P3X46_020740</name>
</gene>
<evidence type="ECO:0000256" key="7">
    <source>
        <dbReference type="RuleBase" id="RU365023"/>
    </source>
</evidence>
<reference evidence="10 11" key="1">
    <citation type="journal article" date="2023" name="Plant Biotechnol. J.">
        <title>Chromosome-level wild Hevea brasiliensis genome provides new tools for genomic-assisted breeding and valuable loci to elevate rubber yield.</title>
        <authorList>
            <person name="Cheng H."/>
            <person name="Song X."/>
            <person name="Hu Y."/>
            <person name="Wu T."/>
            <person name="Yang Q."/>
            <person name="An Z."/>
            <person name="Feng S."/>
            <person name="Deng Z."/>
            <person name="Wu W."/>
            <person name="Zeng X."/>
            <person name="Tu M."/>
            <person name="Wang X."/>
            <person name="Huang H."/>
        </authorList>
    </citation>
    <scope>NUCLEOTIDE SEQUENCE [LARGE SCALE GENOMIC DNA]</scope>
    <source>
        <strain evidence="10">MT/VB/25A 57/8</strain>
    </source>
</reference>
<name>A0ABQ9LDD2_HEVBR</name>
<dbReference type="CDD" id="cd22274">
    <property type="entry name" value="DPBB_EXPA_N"/>
    <property type="match status" value="1"/>
</dbReference>
<feature type="domain" description="Expansin-like EG45" evidence="8">
    <location>
        <begin position="83"/>
        <end position="198"/>
    </location>
</feature>
<keyword evidence="5" id="KW-0472">Membrane</keyword>
<dbReference type="SMART" id="SM00837">
    <property type="entry name" value="DPBB_1"/>
    <property type="match status" value="1"/>
</dbReference>
<keyword evidence="6 7" id="KW-0961">Cell wall biogenesis/degradation</keyword>
<evidence type="ECO:0000256" key="6">
    <source>
        <dbReference type="ARBA" id="ARBA00023316"/>
    </source>
</evidence>
<feature type="chain" id="PRO_5044970726" description="Expansin" evidence="7">
    <location>
        <begin position="19"/>
        <end position="291"/>
    </location>
</feature>
<dbReference type="Pfam" id="PF03330">
    <property type="entry name" value="DPBB_1"/>
    <property type="match status" value="1"/>
</dbReference>
<keyword evidence="4 7" id="KW-0732">Signal</keyword>
<dbReference type="SUPFAM" id="SSF50685">
    <property type="entry name" value="Barwin-like endoglucanases"/>
    <property type="match status" value="1"/>
</dbReference>
<dbReference type="PRINTS" id="PR01225">
    <property type="entry name" value="EXPANSNFAMLY"/>
</dbReference>
<evidence type="ECO:0000256" key="3">
    <source>
        <dbReference type="ARBA" id="ARBA00022525"/>
    </source>
</evidence>
<comment type="function">
    <text evidence="7">Causes loosening and extension of plant cell walls by disrupting non-covalent bonding between cellulose microfibrils and matrix glucans. No enzymatic activity has been found.</text>
</comment>
<comment type="similarity">
    <text evidence="1 7">Belongs to the expansin family. Expansin A subfamily.</text>
</comment>
<evidence type="ECO:0000256" key="2">
    <source>
        <dbReference type="ARBA" id="ARBA00022512"/>
    </source>
</evidence>
<keyword evidence="2 7" id="KW-0134">Cell wall</keyword>
<dbReference type="InterPro" id="IPR036749">
    <property type="entry name" value="Expansin_CBD_sf"/>
</dbReference>
<dbReference type="SUPFAM" id="SSF49590">
    <property type="entry name" value="PHL pollen allergen"/>
    <property type="match status" value="1"/>
</dbReference>
<evidence type="ECO:0000256" key="1">
    <source>
        <dbReference type="ARBA" id="ARBA00005392"/>
    </source>
</evidence>
<dbReference type="Proteomes" id="UP001174677">
    <property type="component" value="Chromosome 12"/>
</dbReference>
<dbReference type="PROSITE" id="PS50843">
    <property type="entry name" value="EXPANSIN_CBD"/>
    <property type="match status" value="1"/>
</dbReference>
<dbReference type="Gene3D" id="2.60.40.760">
    <property type="entry name" value="Expansin, cellulose-binding-like domain"/>
    <property type="match status" value="1"/>
</dbReference>
<evidence type="ECO:0000259" key="9">
    <source>
        <dbReference type="PROSITE" id="PS50843"/>
    </source>
</evidence>
<dbReference type="PRINTS" id="PR01226">
    <property type="entry name" value="EXPANSIN"/>
</dbReference>
<organism evidence="10 11">
    <name type="scientific">Hevea brasiliensis</name>
    <name type="common">Para rubber tree</name>
    <name type="synonym">Siphonia brasiliensis</name>
    <dbReference type="NCBI Taxonomy" id="3981"/>
    <lineage>
        <taxon>Eukaryota</taxon>
        <taxon>Viridiplantae</taxon>
        <taxon>Streptophyta</taxon>
        <taxon>Embryophyta</taxon>
        <taxon>Tracheophyta</taxon>
        <taxon>Spermatophyta</taxon>
        <taxon>Magnoliopsida</taxon>
        <taxon>eudicotyledons</taxon>
        <taxon>Gunneridae</taxon>
        <taxon>Pentapetalae</taxon>
        <taxon>rosids</taxon>
        <taxon>fabids</taxon>
        <taxon>Malpighiales</taxon>
        <taxon>Euphorbiaceae</taxon>
        <taxon>Crotonoideae</taxon>
        <taxon>Micrandreae</taxon>
        <taxon>Hevea</taxon>
    </lineage>
</organism>
<comment type="subcellular location">
    <subcellularLocation>
        <location evidence="7">Secreted</location>
        <location evidence="7">Cell wall</location>
    </subcellularLocation>
    <subcellularLocation>
        <location evidence="7">Membrane</location>
        <topology evidence="7">Peripheral membrane protein</topology>
    </subcellularLocation>
</comment>
<evidence type="ECO:0000259" key="8">
    <source>
        <dbReference type="PROSITE" id="PS50842"/>
    </source>
</evidence>
<accession>A0ABQ9LDD2</accession>
<comment type="caution">
    <text evidence="10">The sequence shown here is derived from an EMBL/GenBank/DDBJ whole genome shotgun (WGS) entry which is preliminary data.</text>
</comment>
<keyword evidence="3 7" id="KW-0964">Secreted</keyword>
<dbReference type="Pfam" id="PF01357">
    <property type="entry name" value="Expansin_C"/>
    <property type="match status" value="1"/>
</dbReference>
<dbReference type="PANTHER" id="PTHR31867">
    <property type="entry name" value="EXPANSIN-A15"/>
    <property type="match status" value="1"/>
</dbReference>
<feature type="signal peptide" evidence="7">
    <location>
        <begin position="1"/>
        <end position="18"/>
    </location>
</feature>
<dbReference type="InterPro" id="IPR007118">
    <property type="entry name" value="Expan_Lol_pI"/>
</dbReference>
<dbReference type="InterPro" id="IPR007112">
    <property type="entry name" value="Expansin/allergen_DPBB_dom"/>
</dbReference>
<dbReference type="InterPro" id="IPR036908">
    <property type="entry name" value="RlpA-like_sf"/>
</dbReference>
<evidence type="ECO:0000313" key="10">
    <source>
        <dbReference type="EMBL" id="KAJ9165929.1"/>
    </source>
</evidence>
<evidence type="ECO:0000256" key="5">
    <source>
        <dbReference type="ARBA" id="ARBA00023136"/>
    </source>
</evidence>
<proteinExistence type="inferred from homology"/>
<sequence length="291" mass="31306">MAKLVLAMLLLLKSFCSSAINVNAFTASGWTKGHATFYGGSDASGTTGIHLFYFSLPGSSFFFKGISLYICFTLYTYYCLATGGACGYGNLYSAGYGTATAALSTALFNDGAACGQCYRITCDSQADPRWCIKGSSVTITATNFCPPNFALPNNNGGWCNPPLQHFDMAQPAWEKIGIYRGGIIPVLFQRVPCQKQGGVRFTVNGRDYFELVLISNVAGAGSIQSVSIKGSKTGWMTMSRNWGANWQSNAYLNGQSLSFRVTTTDGVTRSFTDIAPANWAFGQTFSSSVQF</sequence>
<dbReference type="Gene3D" id="2.40.40.10">
    <property type="entry name" value="RlpA-like domain"/>
    <property type="match status" value="1"/>
</dbReference>